<keyword evidence="1" id="KW-0805">Transcription regulation</keyword>
<dbReference type="PANTHER" id="PTHR47894:SF1">
    <property type="entry name" value="HTH-TYPE TRANSCRIPTIONAL REGULATOR VQSM"/>
    <property type="match status" value="1"/>
</dbReference>
<gene>
    <name evidence="5" type="ORF">G8770_07970</name>
</gene>
<dbReference type="PANTHER" id="PTHR47894">
    <property type="entry name" value="HTH-TYPE TRANSCRIPTIONAL REGULATOR GADX"/>
    <property type="match status" value="1"/>
</dbReference>
<evidence type="ECO:0000256" key="1">
    <source>
        <dbReference type="ARBA" id="ARBA00023015"/>
    </source>
</evidence>
<dbReference type="PROSITE" id="PS01124">
    <property type="entry name" value="HTH_ARAC_FAMILY_2"/>
    <property type="match status" value="1"/>
</dbReference>
<proteinExistence type="predicted"/>
<organism evidence="5 6">
    <name type="scientific">Pseudomaricurvus hydrocarbonicus</name>
    <dbReference type="NCBI Taxonomy" id="1470433"/>
    <lineage>
        <taxon>Bacteria</taxon>
        <taxon>Pseudomonadati</taxon>
        <taxon>Pseudomonadota</taxon>
        <taxon>Gammaproteobacteria</taxon>
        <taxon>Cellvibrionales</taxon>
        <taxon>Cellvibrionaceae</taxon>
        <taxon>Pseudomaricurvus</taxon>
    </lineage>
</organism>
<keyword evidence="3" id="KW-0804">Transcription</keyword>
<comment type="caution">
    <text evidence="5">The sequence shown here is derived from an EMBL/GenBank/DDBJ whole genome shotgun (WGS) entry which is preliminary data.</text>
</comment>
<dbReference type="InterPro" id="IPR018060">
    <property type="entry name" value="HTH_AraC"/>
</dbReference>
<dbReference type="SUPFAM" id="SSF46689">
    <property type="entry name" value="Homeodomain-like"/>
    <property type="match status" value="1"/>
</dbReference>
<sequence>MAIFDSPVSVEYARALLDAAQEQGCDTDELLQALGISPEDIEDGRFFSAVKYGQLYQRIMWQMQDECFGMMAGGKVRWGSFRLLCLTLIHCESLRQAVIRTGEFSEICRGFQVRSILVEGEGELASIRMAGIESLSDEAFEQLMSVENADRIRTSLAVWHRFHCWLIGQEIPLESISFTFPCPESFRALAESYPAQIFFEQPYNGFELHKDYLDARVIQNPQTLDEFIRMAPYHLVINNSARSTLKSKVRTILSKDVSESMPGAEAVASQLNLSVTTLRRHLQQEGTSFQKIKDECRLEAAIHYLGCKDLTNSVISERLGFDETSAFFRAFKKWTGLTPGEYRKQMSVEQGAA</sequence>
<evidence type="ECO:0000259" key="4">
    <source>
        <dbReference type="PROSITE" id="PS01124"/>
    </source>
</evidence>
<dbReference type="GO" id="GO:0000976">
    <property type="term" value="F:transcription cis-regulatory region binding"/>
    <property type="evidence" value="ECO:0007669"/>
    <property type="project" value="TreeGrafter"/>
</dbReference>
<dbReference type="InterPro" id="IPR032687">
    <property type="entry name" value="AraC-type_N"/>
</dbReference>
<dbReference type="GO" id="GO:0003700">
    <property type="term" value="F:DNA-binding transcription factor activity"/>
    <property type="evidence" value="ECO:0007669"/>
    <property type="project" value="InterPro"/>
</dbReference>
<protein>
    <submittedName>
        <fullName evidence="5">AraC family transcriptional regulator</fullName>
    </submittedName>
</protein>
<dbReference type="Gene3D" id="1.10.10.60">
    <property type="entry name" value="Homeodomain-like"/>
    <property type="match status" value="1"/>
</dbReference>
<dbReference type="Pfam" id="PF12833">
    <property type="entry name" value="HTH_18"/>
    <property type="match status" value="1"/>
</dbReference>
<dbReference type="SMART" id="SM00342">
    <property type="entry name" value="HTH_ARAC"/>
    <property type="match status" value="1"/>
</dbReference>
<evidence type="ECO:0000256" key="2">
    <source>
        <dbReference type="ARBA" id="ARBA00023125"/>
    </source>
</evidence>
<evidence type="ECO:0000256" key="3">
    <source>
        <dbReference type="ARBA" id="ARBA00023163"/>
    </source>
</evidence>
<dbReference type="InterPro" id="IPR009057">
    <property type="entry name" value="Homeodomain-like_sf"/>
</dbReference>
<dbReference type="GO" id="GO:0005829">
    <property type="term" value="C:cytosol"/>
    <property type="evidence" value="ECO:0007669"/>
    <property type="project" value="TreeGrafter"/>
</dbReference>
<dbReference type="Pfam" id="PF12625">
    <property type="entry name" value="Arabinose_bd"/>
    <property type="match status" value="1"/>
</dbReference>
<dbReference type="EMBL" id="JAAONZ010000004">
    <property type="protein sequence ID" value="NHO65474.1"/>
    <property type="molecule type" value="Genomic_DNA"/>
</dbReference>
<dbReference type="Proteomes" id="UP000787472">
    <property type="component" value="Unassembled WGS sequence"/>
</dbReference>
<reference evidence="5" key="1">
    <citation type="submission" date="2020-03" db="EMBL/GenBank/DDBJ databases">
        <authorList>
            <person name="Guo F."/>
        </authorList>
    </citation>
    <scope>NUCLEOTIDE SEQUENCE</scope>
    <source>
        <strain evidence="5">JCM 30134</strain>
    </source>
</reference>
<keyword evidence="2" id="KW-0238">DNA-binding</keyword>
<evidence type="ECO:0000313" key="5">
    <source>
        <dbReference type="EMBL" id="NHO65474.1"/>
    </source>
</evidence>
<accession>A0A9E5JS07</accession>
<name>A0A9E5JS07_9GAMM</name>
<dbReference type="AlphaFoldDB" id="A0A9E5JS07"/>
<dbReference type="RefSeq" id="WP_167184432.1">
    <property type="nucleotide sequence ID" value="NZ_JAAONZ010000004.1"/>
</dbReference>
<evidence type="ECO:0000313" key="6">
    <source>
        <dbReference type="Proteomes" id="UP000787472"/>
    </source>
</evidence>
<keyword evidence="6" id="KW-1185">Reference proteome</keyword>
<feature type="domain" description="HTH araC/xylS-type" evidence="4">
    <location>
        <begin position="247"/>
        <end position="345"/>
    </location>
</feature>